<accession>Q19994</accession>
<feature type="compositionally biased region" description="Basic and acidic residues" evidence="1">
    <location>
        <begin position="657"/>
        <end position="692"/>
    </location>
</feature>
<evidence type="ECO:0000256" key="1">
    <source>
        <dbReference type="SAM" id="MobiDB-lite"/>
    </source>
</evidence>
<dbReference type="FunCoup" id="Q19994">
    <property type="interactions" value="1"/>
</dbReference>
<dbReference type="Proteomes" id="UP000001940">
    <property type="component" value="Chromosome III"/>
</dbReference>
<feature type="compositionally biased region" description="Polar residues" evidence="1">
    <location>
        <begin position="291"/>
        <end position="303"/>
    </location>
</feature>
<feature type="compositionally biased region" description="Pro residues" evidence="1">
    <location>
        <begin position="162"/>
        <end position="172"/>
    </location>
</feature>
<feature type="region of interest" description="Disordered" evidence="1">
    <location>
        <begin position="570"/>
        <end position="692"/>
    </location>
</feature>
<dbReference type="AGR" id="WB:WBGene00009374"/>
<keyword evidence="3" id="KW-1185">Reference proteome</keyword>
<feature type="compositionally biased region" description="Basic and acidic residues" evidence="1">
    <location>
        <begin position="570"/>
        <end position="581"/>
    </location>
</feature>
<proteinExistence type="predicted"/>
<name>Q19994_CAEEL</name>
<dbReference type="IntAct" id="Q19994">
    <property type="interactions" value="6"/>
</dbReference>
<dbReference type="WormBase" id="F34D10.4">
    <property type="protein sequence ID" value="CE17770"/>
    <property type="gene ID" value="WBGene00009374"/>
</dbReference>
<dbReference type="eggNOG" id="ENOG502TJ2P">
    <property type="taxonomic scope" value="Eukaryota"/>
</dbReference>
<organism evidence="2 3">
    <name type="scientific">Caenorhabditis elegans</name>
    <dbReference type="NCBI Taxonomy" id="6239"/>
    <lineage>
        <taxon>Eukaryota</taxon>
        <taxon>Metazoa</taxon>
        <taxon>Ecdysozoa</taxon>
        <taxon>Nematoda</taxon>
        <taxon>Chromadorea</taxon>
        <taxon>Rhabditida</taxon>
        <taxon>Rhabditina</taxon>
        <taxon>Rhabditomorpha</taxon>
        <taxon>Rhabditoidea</taxon>
        <taxon>Rhabditidae</taxon>
        <taxon>Peloderinae</taxon>
        <taxon>Caenorhabditis</taxon>
    </lineage>
</organism>
<dbReference type="GeneID" id="175484"/>
<feature type="compositionally biased region" description="Basic and acidic residues" evidence="1">
    <location>
        <begin position="272"/>
        <end position="290"/>
    </location>
</feature>
<evidence type="ECO:0000313" key="3">
    <source>
        <dbReference type="Proteomes" id="UP000001940"/>
    </source>
</evidence>
<evidence type="ECO:0000313" key="2">
    <source>
        <dbReference type="EMBL" id="CAA84318.1"/>
    </source>
</evidence>
<dbReference type="OMA" id="ESERQCT"/>
<feature type="region of interest" description="Disordered" evidence="1">
    <location>
        <begin position="129"/>
        <end position="176"/>
    </location>
</feature>
<dbReference type="KEGG" id="cel:CELE_F34D10.4"/>
<feature type="compositionally biased region" description="Polar residues" evidence="1">
    <location>
        <begin position="326"/>
        <end position="341"/>
    </location>
</feature>
<evidence type="ECO:0000313" key="4">
    <source>
        <dbReference type="WormBase" id="F34D10.4"/>
    </source>
</evidence>
<dbReference type="InParanoid" id="Q19994"/>
<dbReference type="Bgee" id="WBGene00009374">
    <property type="expression patterns" value="Expressed in adult organism and 4 other cell types or tissues"/>
</dbReference>
<dbReference type="PhylomeDB" id="Q19994"/>
<dbReference type="PIR" id="T21722">
    <property type="entry name" value="T21722"/>
</dbReference>
<protein>
    <submittedName>
        <fullName evidence="2">C2H2-type domain-containing protein</fullName>
    </submittedName>
</protein>
<feature type="compositionally biased region" description="Low complexity" evidence="1">
    <location>
        <begin position="380"/>
        <end position="397"/>
    </location>
</feature>
<dbReference type="RefSeq" id="NP_497758.1">
    <property type="nucleotide sequence ID" value="NM_065357.3"/>
</dbReference>
<dbReference type="EMBL" id="BX284603">
    <property type="protein sequence ID" value="CAA84318.1"/>
    <property type="molecule type" value="Genomic_DNA"/>
</dbReference>
<feature type="compositionally biased region" description="Polar residues" evidence="1">
    <location>
        <begin position="631"/>
        <end position="640"/>
    </location>
</feature>
<dbReference type="AlphaFoldDB" id="Q19994"/>
<feature type="compositionally biased region" description="Polar residues" evidence="1">
    <location>
        <begin position="448"/>
        <end position="457"/>
    </location>
</feature>
<dbReference type="PaxDb" id="6239-F34D10.4"/>
<dbReference type="UCSC" id="F34D10.4.1">
    <property type="organism name" value="c. elegans"/>
</dbReference>
<reference evidence="2 3" key="1">
    <citation type="journal article" date="1998" name="Science">
        <title>Genome sequence of the nematode C. elegans: a platform for investigating biology.</title>
        <authorList>
            <consortium name="The C. elegans sequencing consortium"/>
            <person name="Sulson J.E."/>
            <person name="Waterston R."/>
        </authorList>
    </citation>
    <scope>NUCLEOTIDE SEQUENCE [LARGE SCALE GENOMIC DNA]</scope>
    <source>
        <strain evidence="2 3">Bristol N2</strain>
    </source>
</reference>
<sequence length="692" mass="78042">MEPYIKALITDSYEQNKNFFRCRFMKNRRGDECNFVGTFSDTLTHFSIHTKVYLFECEGCTKQVVDFMDLVEHRSPSTGAICRGTVENMRQLRLERMKTIDAHRCRNVFIVGATRSEFEDYLRYKNTHGKQQSFGTPLYNDNEEEQTRHQPQQQRSSTPLAPTTPTPPPPTQAPTNHRELLLDFPLPVDFSRPPPVIPPEYFFNAPSVSQQHHQRSQYQHYAPQPQGNRTPGYVARPITPHGNPKPQNYQIGGGWNPYANPPSAKDAPATVRDNRSPSRPRGDFRRDRSQSRGAETHCQQSYQPPADPLQDRSRNGRSPPMGTHSHYGQNAKPAQNGNTSHYELRSRSRGRATVPMNANFRAGHQTGSSSRLESRSRATASVGARAPSRAPAPSSTSRETRSTRRSPSKGPSAPAYTLPFGGSTPNHEPMDLELEDPVPPPRPDRPRASTSLNTSVSQIKRNEVQTGVYNIRPQRVQDTVQKARTAVGYAGTRNRSPLREADAEEIAATEALKNRFAVKSRGTAKAKANSNRGAALLESIEPTNRKIETAEEREKKQNDLYLEKMRKIREKQRLEQEKIDDVVVDSGNLPTIAPNAAGTPPPQSVAAMLEPKEESEEDEPSTSASVPFQRRMNSPQTHATSYARRSDGKRHPSKSRSSRDDRANRRDRDRDSDGRCGDDRRRDHRSHPYERH</sequence>
<dbReference type="HOGENOM" id="CLU_385980_0_0_1"/>
<gene>
    <name evidence="2" type="ORF">CELE_F34D10.4</name>
    <name evidence="2 4" type="ORF">F34D10.4</name>
</gene>
<dbReference type="CTD" id="175484"/>
<dbReference type="PeptideAtlas" id="Q19994"/>
<feature type="region of interest" description="Disordered" evidence="1">
    <location>
        <begin position="207"/>
        <end position="457"/>
    </location>
</feature>